<sequence length="482" mass="55042">MNRFKVVLVVPNYRWTELDESAFWHITPYNLCLLAAMVRDLCEVQIIDAYAPDMAESEFVDVLQAAAPDLVGVTVMMDQCASAGHRTARLAKSLFPDTPLVMGGVYPTVNPDQVMTDPHVDYTVVGEGEYVFRDLVESLIGRRAMPDKGLSYRKGPAVVHTGRADFIEDLDALPLPAFELIDFERYTSMAPRRSVDGPVALPYARIVTSRGCPVDCVFCQVKRIMGRKFRPRSAESVLGEIGWLKERYAIRSVIFDDDNLFTDRRRARDIFQGMIDRGFDLPWKSTATAVFRLDEELLQLMRRSGCQYICIAIESGTQRVLKEIVGKPVDYTQAQRMVRLARSLGIYVAANFIVGFPTETWDEIRRTIRFAEELDVNYVKLFHAIPLRHTRLWELCEREGAFKKGFHQSEIRWNTGQIESDAFSSQDLTILRAYEWDRINFTDPEKRRQTAAMMNINEAELLAIRRKTLARVQSEMVPAATA</sequence>
<dbReference type="EMBL" id="JASCXX010000003">
    <property type="protein sequence ID" value="MDI6448141.1"/>
    <property type="molecule type" value="Genomic_DNA"/>
</dbReference>
<protein>
    <submittedName>
        <fullName evidence="10">Radical SAM protein</fullName>
    </submittedName>
</protein>
<dbReference type="InterPro" id="IPR051198">
    <property type="entry name" value="BchE-like"/>
</dbReference>
<dbReference type="InterPro" id="IPR006158">
    <property type="entry name" value="Cobalamin-bd"/>
</dbReference>
<gene>
    <name evidence="10" type="ORF">QJ522_03705</name>
</gene>
<organism evidence="10 11">
    <name type="scientific">Anaerobaca lacustris</name>
    <dbReference type="NCBI Taxonomy" id="3044600"/>
    <lineage>
        <taxon>Bacteria</taxon>
        <taxon>Pseudomonadati</taxon>
        <taxon>Planctomycetota</taxon>
        <taxon>Phycisphaerae</taxon>
        <taxon>Sedimentisphaerales</taxon>
        <taxon>Anaerobacaceae</taxon>
        <taxon>Anaerobaca</taxon>
    </lineage>
</organism>
<dbReference type="GO" id="GO:0003824">
    <property type="term" value="F:catalytic activity"/>
    <property type="evidence" value="ECO:0007669"/>
    <property type="project" value="InterPro"/>
</dbReference>
<evidence type="ECO:0000259" key="9">
    <source>
        <dbReference type="PROSITE" id="PS51918"/>
    </source>
</evidence>
<dbReference type="Gene3D" id="3.80.30.20">
    <property type="entry name" value="tm_1862 like domain"/>
    <property type="match status" value="1"/>
</dbReference>
<dbReference type="Pfam" id="PF02310">
    <property type="entry name" value="B12-binding"/>
    <property type="match status" value="1"/>
</dbReference>
<accession>A0AAW6TXF6</accession>
<dbReference type="InterPro" id="IPR006638">
    <property type="entry name" value="Elp3/MiaA/NifB-like_rSAM"/>
</dbReference>
<reference evidence="10" key="1">
    <citation type="submission" date="2023-05" db="EMBL/GenBank/DDBJ databases">
        <title>Anaerotaeda fermentans gen. nov., sp. nov., a novel anaerobic planctomycete of the new family within the order Sedimentisphaerales isolated from Taman Peninsula, Russia.</title>
        <authorList>
            <person name="Khomyakova M.A."/>
            <person name="Merkel A.Y."/>
            <person name="Slobodkin A.I."/>
        </authorList>
    </citation>
    <scope>NUCLEOTIDE SEQUENCE</scope>
    <source>
        <strain evidence="10">M17dextr</strain>
    </source>
</reference>
<dbReference type="SFLD" id="SFLDG01123">
    <property type="entry name" value="methyltransferase_(Class_B)"/>
    <property type="match status" value="1"/>
</dbReference>
<name>A0AAW6TXF6_9BACT</name>
<dbReference type="SFLD" id="SFLDG01082">
    <property type="entry name" value="B12-binding_domain_containing"/>
    <property type="match status" value="1"/>
</dbReference>
<evidence type="ECO:0000256" key="2">
    <source>
        <dbReference type="ARBA" id="ARBA00022603"/>
    </source>
</evidence>
<evidence type="ECO:0000313" key="10">
    <source>
        <dbReference type="EMBL" id="MDI6448141.1"/>
    </source>
</evidence>
<dbReference type="SFLD" id="SFLDS00029">
    <property type="entry name" value="Radical_SAM"/>
    <property type="match status" value="1"/>
</dbReference>
<dbReference type="PROSITE" id="PS51918">
    <property type="entry name" value="RADICAL_SAM"/>
    <property type="match status" value="1"/>
</dbReference>
<dbReference type="InterPro" id="IPR036724">
    <property type="entry name" value="Cobalamin-bd_sf"/>
</dbReference>
<dbReference type="PROSITE" id="PS51332">
    <property type="entry name" value="B12_BINDING"/>
    <property type="match status" value="1"/>
</dbReference>
<evidence type="ECO:0000256" key="4">
    <source>
        <dbReference type="ARBA" id="ARBA00022691"/>
    </source>
</evidence>
<dbReference type="InterPro" id="IPR058240">
    <property type="entry name" value="rSAM_sf"/>
</dbReference>
<feature type="domain" description="Radical SAM core" evidence="9">
    <location>
        <begin position="196"/>
        <end position="415"/>
    </location>
</feature>
<dbReference type="GO" id="GO:0051539">
    <property type="term" value="F:4 iron, 4 sulfur cluster binding"/>
    <property type="evidence" value="ECO:0007669"/>
    <property type="project" value="UniProtKB-KW"/>
</dbReference>
<dbReference type="SUPFAM" id="SSF102114">
    <property type="entry name" value="Radical SAM enzymes"/>
    <property type="match status" value="1"/>
</dbReference>
<evidence type="ECO:0000256" key="6">
    <source>
        <dbReference type="ARBA" id="ARBA00023004"/>
    </source>
</evidence>
<keyword evidence="4" id="KW-0949">S-adenosyl-L-methionine</keyword>
<dbReference type="AlphaFoldDB" id="A0AAW6TXF6"/>
<dbReference type="PANTHER" id="PTHR43409:SF7">
    <property type="entry name" value="BLL1977 PROTEIN"/>
    <property type="match status" value="1"/>
</dbReference>
<dbReference type="InterPro" id="IPR034466">
    <property type="entry name" value="Methyltransferase_Class_B"/>
</dbReference>
<dbReference type="CDD" id="cd01335">
    <property type="entry name" value="Radical_SAM"/>
    <property type="match status" value="1"/>
</dbReference>
<keyword evidence="2" id="KW-0489">Methyltransferase</keyword>
<dbReference type="InterPro" id="IPR023404">
    <property type="entry name" value="rSAM_horseshoe"/>
</dbReference>
<dbReference type="CDD" id="cd02068">
    <property type="entry name" value="radical_SAM_B12_BD"/>
    <property type="match status" value="1"/>
</dbReference>
<dbReference type="Proteomes" id="UP001431776">
    <property type="component" value="Unassembled WGS sequence"/>
</dbReference>
<keyword evidence="5" id="KW-0479">Metal-binding</keyword>
<keyword evidence="6" id="KW-0408">Iron</keyword>
<dbReference type="GO" id="GO:0031419">
    <property type="term" value="F:cobalamin binding"/>
    <property type="evidence" value="ECO:0007669"/>
    <property type="project" value="InterPro"/>
</dbReference>
<dbReference type="Pfam" id="PF04055">
    <property type="entry name" value="Radical_SAM"/>
    <property type="match status" value="1"/>
</dbReference>
<evidence type="ECO:0000256" key="1">
    <source>
        <dbReference type="ARBA" id="ARBA00001966"/>
    </source>
</evidence>
<evidence type="ECO:0000256" key="3">
    <source>
        <dbReference type="ARBA" id="ARBA00022679"/>
    </source>
</evidence>
<dbReference type="Gene3D" id="3.40.50.280">
    <property type="entry name" value="Cobalamin-binding domain"/>
    <property type="match status" value="1"/>
</dbReference>
<proteinExistence type="predicted"/>
<dbReference type="PANTHER" id="PTHR43409">
    <property type="entry name" value="ANAEROBIC MAGNESIUM-PROTOPORPHYRIN IX MONOMETHYL ESTER CYCLASE-RELATED"/>
    <property type="match status" value="1"/>
</dbReference>
<dbReference type="RefSeq" id="WP_349243551.1">
    <property type="nucleotide sequence ID" value="NZ_JASCXX010000003.1"/>
</dbReference>
<evidence type="ECO:0000313" key="11">
    <source>
        <dbReference type="Proteomes" id="UP001431776"/>
    </source>
</evidence>
<evidence type="ECO:0000256" key="5">
    <source>
        <dbReference type="ARBA" id="ARBA00022723"/>
    </source>
</evidence>
<evidence type="ECO:0000256" key="7">
    <source>
        <dbReference type="ARBA" id="ARBA00023014"/>
    </source>
</evidence>
<feature type="domain" description="B12-binding" evidence="8">
    <location>
        <begin position="3"/>
        <end position="146"/>
    </location>
</feature>
<evidence type="ECO:0000259" key="8">
    <source>
        <dbReference type="PROSITE" id="PS51332"/>
    </source>
</evidence>
<dbReference type="SUPFAM" id="SSF52242">
    <property type="entry name" value="Cobalamin (vitamin B12)-binding domain"/>
    <property type="match status" value="1"/>
</dbReference>
<keyword evidence="11" id="KW-1185">Reference proteome</keyword>
<comment type="caution">
    <text evidence="10">The sequence shown here is derived from an EMBL/GenBank/DDBJ whole genome shotgun (WGS) entry which is preliminary data.</text>
</comment>
<comment type="cofactor">
    <cofactor evidence="1">
        <name>[4Fe-4S] cluster</name>
        <dbReference type="ChEBI" id="CHEBI:49883"/>
    </cofactor>
</comment>
<dbReference type="GO" id="GO:0046872">
    <property type="term" value="F:metal ion binding"/>
    <property type="evidence" value="ECO:0007669"/>
    <property type="project" value="UniProtKB-KW"/>
</dbReference>
<dbReference type="InterPro" id="IPR007197">
    <property type="entry name" value="rSAM"/>
</dbReference>
<dbReference type="SMART" id="SM00729">
    <property type="entry name" value="Elp3"/>
    <property type="match status" value="1"/>
</dbReference>
<keyword evidence="3" id="KW-0808">Transferase</keyword>
<keyword evidence="7" id="KW-0411">Iron-sulfur</keyword>